<name>A0ACC0CAV8_CATRO</name>
<keyword evidence="2" id="KW-1185">Reference proteome</keyword>
<proteinExistence type="predicted"/>
<dbReference type="EMBL" id="CM044701">
    <property type="protein sequence ID" value="KAI5681913.1"/>
    <property type="molecule type" value="Genomic_DNA"/>
</dbReference>
<protein>
    <submittedName>
        <fullName evidence="1">Uncharacterized protein</fullName>
    </submittedName>
</protein>
<dbReference type="Proteomes" id="UP001060085">
    <property type="component" value="Linkage Group LG01"/>
</dbReference>
<accession>A0ACC0CAV8</accession>
<gene>
    <name evidence="1" type="ORF">M9H77_03141</name>
</gene>
<reference evidence="2" key="1">
    <citation type="journal article" date="2023" name="Nat. Plants">
        <title>Single-cell RNA sequencing provides a high-resolution roadmap for understanding the multicellular compartmentation of specialized metabolism.</title>
        <authorList>
            <person name="Sun S."/>
            <person name="Shen X."/>
            <person name="Li Y."/>
            <person name="Li Y."/>
            <person name="Wang S."/>
            <person name="Li R."/>
            <person name="Zhang H."/>
            <person name="Shen G."/>
            <person name="Guo B."/>
            <person name="Wei J."/>
            <person name="Xu J."/>
            <person name="St-Pierre B."/>
            <person name="Chen S."/>
            <person name="Sun C."/>
        </authorList>
    </citation>
    <scope>NUCLEOTIDE SEQUENCE [LARGE SCALE GENOMIC DNA]</scope>
</reference>
<evidence type="ECO:0000313" key="1">
    <source>
        <dbReference type="EMBL" id="KAI5681913.1"/>
    </source>
</evidence>
<sequence>MNQLSNANFTNMKYEKLVYLINNTHINANVGTPKALVNTSKDLVNQTMGFPLAFNGSSKKRIRSARWHNDPYVLDCCPSNINHSVQPSVSSISSLPVATKQIKKSEPIYYYKALFTITDQNKGSKKREMKPILLQKGSSPSVPSRFPSKQSINRKQLEITTSNRKVRSFLPRDPSGLGLDTYSRRRTSFASSVLASTMKDCPTCSSGEEQKESLSNWWPQRRNSRSLSARTPFSLHYSHIHGNPRVSQHRRASRSPEGSHRERTDRLFEGREREDRRSESKRQRRHKRVKNERIRAAEENKTYIYSRVTWAGRVEPGPPGIKASQPKLPILLGPPGYVIIIGIKN</sequence>
<organism evidence="1 2">
    <name type="scientific">Catharanthus roseus</name>
    <name type="common">Madagascar periwinkle</name>
    <name type="synonym">Vinca rosea</name>
    <dbReference type="NCBI Taxonomy" id="4058"/>
    <lineage>
        <taxon>Eukaryota</taxon>
        <taxon>Viridiplantae</taxon>
        <taxon>Streptophyta</taxon>
        <taxon>Embryophyta</taxon>
        <taxon>Tracheophyta</taxon>
        <taxon>Spermatophyta</taxon>
        <taxon>Magnoliopsida</taxon>
        <taxon>eudicotyledons</taxon>
        <taxon>Gunneridae</taxon>
        <taxon>Pentapetalae</taxon>
        <taxon>asterids</taxon>
        <taxon>lamiids</taxon>
        <taxon>Gentianales</taxon>
        <taxon>Apocynaceae</taxon>
        <taxon>Rauvolfioideae</taxon>
        <taxon>Vinceae</taxon>
        <taxon>Catharanthinae</taxon>
        <taxon>Catharanthus</taxon>
    </lineage>
</organism>
<evidence type="ECO:0000313" key="2">
    <source>
        <dbReference type="Proteomes" id="UP001060085"/>
    </source>
</evidence>
<comment type="caution">
    <text evidence="1">The sequence shown here is derived from an EMBL/GenBank/DDBJ whole genome shotgun (WGS) entry which is preliminary data.</text>
</comment>